<dbReference type="AlphaFoldDB" id="A0A5B9QS87"/>
<dbReference type="CDD" id="cd09023">
    <property type="entry name" value="Aldose_epim_Ec_c4013"/>
    <property type="match status" value="1"/>
</dbReference>
<keyword evidence="2" id="KW-1185">Reference proteome</keyword>
<dbReference type="Pfam" id="PF14486">
    <property type="entry name" value="DUF4432"/>
    <property type="match status" value="1"/>
</dbReference>
<dbReference type="RefSeq" id="WP_068132222.1">
    <property type="nucleotide sequence ID" value="NZ_CP042914.1"/>
</dbReference>
<dbReference type="EMBL" id="CP042914">
    <property type="protein sequence ID" value="QEG40769.1"/>
    <property type="molecule type" value="Genomic_DNA"/>
</dbReference>
<dbReference type="Gene3D" id="2.70.98.10">
    <property type="match status" value="1"/>
</dbReference>
<reference evidence="1 2" key="1">
    <citation type="submission" date="2019-08" db="EMBL/GenBank/DDBJ databases">
        <title>Deep-cultivation of Planctomycetes and their phenomic and genomic characterization uncovers novel biology.</title>
        <authorList>
            <person name="Wiegand S."/>
            <person name="Jogler M."/>
            <person name="Boedeker C."/>
            <person name="Pinto D."/>
            <person name="Vollmers J."/>
            <person name="Rivas-Marin E."/>
            <person name="Kohn T."/>
            <person name="Peeters S.H."/>
            <person name="Heuer A."/>
            <person name="Rast P."/>
            <person name="Oberbeckmann S."/>
            <person name="Bunk B."/>
            <person name="Jeske O."/>
            <person name="Meyerdierks A."/>
            <person name="Storesund J.E."/>
            <person name="Kallscheuer N."/>
            <person name="Luecker S."/>
            <person name="Lage O.M."/>
            <person name="Pohl T."/>
            <person name="Merkel B.J."/>
            <person name="Hornburger P."/>
            <person name="Mueller R.-W."/>
            <person name="Bruemmer F."/>
            <person name="Labrenz M."/>
            <person name="Spormann A.M."/>
            <person name="Op den Camp H."/>
            <person name="Overmann J."/>
            <person name="Amann R."/>
            <person name="Jetten M.S.M."/>
            <person name="Mascher T."/>
            <person name="Medema M.H."/>
            <person name="Devos D.P."/>
            <person name="Kaster A.-K."/>
            <person name="Ovreas L."/>
            <person name="Rohde M."/>
            <person name="Galperin M.Y."/>
            <person name="Jogler C."/>
        </authorList>
    </citation>
    <scope>NUCLEOTIDE SEQUENCE [LARGE SCALE GENOMIC DNA]</scope>
    <source>
        <strain evidence="1 2">UC8</strain>
    </source>
</reference>
<dbReference type="InterPro" id="IPR014718">
    <property type="entry name" value="GH-type_carb-bd"/>
</dbReference>
<dbReference type="OrthoDB" id="6183686at2"/>
<dbReference type="KEGG" id="rul:UC8_27860"/>
<evidence type="ECO:0000313" key="1">
    <source>
        <dbReference type="EMBL" id="QEG40769.1"/>
    </source>
</evidence>
<accession>A0A5B9QS87</accession>
<sequence>MDFEQIAAERVRWEDEPSLCAVNCSTTKGTITLRRGHFVDGAAAGVEVVSIDTGAVRVIVLPSRGMAIWRMESAGKRFGWQSPVAGPVHPSLVPVFDPGGIGWLEGFDELLVRCGLESNGAPQWNDAGQLEYPLHGRIANLPASVLKVEVDPESGRLTLEGVVTEARLFIKRLELRSRLTVTAGETSVEIEDTVTNGLSRAATAQMLYHINVGPPVLGPGAELQVASQEVKGKDEQSQAEIAQWNQIGEPQSGYAERVYFVTPESSDGVHSAALLKSADGTLGLGVQFDTRTLPQLVVWKNTAAMDDGYVVGIEPATNLPNTRGEETAAGRVVTLEAGESVTFRVRLQPMTTAVDVADYATQQFG</sequence>
<name>A0A5B9QS87_9BACT</name>
<dbReference type="Proteomes" id="UP000325286">
    <property type="component" value="Chromosome"/>
</dbReference>
<dbReference type="GO" id="GO:0005975">
    <property type="term" value="P:carbohydrate metabolic process"/>
    <property type="evidence" value="ECO:0007669"/>
    <property type="project" value="InterPro"/>
</dbReference>
<dbReference type="InterPro" id="IPR027839">
    <property type="entry name" value="DUF4432"/>
</dbReference>
<organism evidence="1 2">
    <name type="scientific">Roseimaritima ulvae</name>
    <dbReference type="NCBI Taxonomy" id="980254"/>
    <lineage>
        <taxon>Bacteria</taxon>
        <taxon>Pseudomonadati</taxon>
        <taxon>Planctomycetota</taxon>
        <taxon>Planctomycetia</taxon>
        <taxon>Pirellulales</taxon>
        <taxon>Pirellulaceae</taxon>
        <taxon>Roseimaritima</taxon>
    </lineage>
</organism>
<dbReference type="SUPFAM" id="SSF74650">
    <property type="entry name" value="Galactose mutarotase-like"/>
    <property type="match status" value="1"/>
</dbReference>
<dbReference type="GO" id="GO:0003824">
    <property type="term" value="F:catalytic activity"/>
    <property type="evidence" value="ECO:0007669"/>
    <property type="project" value="InterPro"/>
</dbReference>
<proteinExistence type="predicted"/>
<dbReference type="InterPro" id="IPR011013">
    <property type="entry name" value="Gal_mutarotase_sf_dom"/>
</dbReference>
<gene>
    <name evidence="1" type="ORF">UC8_27860</name>
</gene>
<evidence type="ECO:0008006" key="3">
    <source>
        <dbReference type="Google" id="ProtNLM"/>
    </source>
</evidence>
<evidence type="ECO:0000313" key="2">
    <source>
        <dbReference type="Proteomes" id="UP000325286"/>
    </source>
</evidence>
<protein>
    <recommendedName>
        <fullName evidence="3">DUF4432 domain-containing protein</fullName>
    </recommendedName>
</protein>
<dbReference type="GO" id="GO:0030246">
    <property type="term" value="F:carbohydrate binding"/>
    <property type="evidence" value="ECO:0007669"/>
    <property type="project" value="InterPro"/>
</dbReference>